<protein>
    <recommendedName>
        <fullName evidence="4">TonB C-terminal domain-containing protein</fullName>
    </recommendedName>
</protein>
<dbReference type="RefSeq" id="WP_140502760.1">
    <property type="nucleotide sequence ID" value="NZ_RCZH01000001.1"/>
</dbReference>
<dbReference type="InterPro" id="IPR027375">
    <property type="entry name" value="DKNYY"/>
</dbReference>
<organism evidence="2 3">
    <name type="scientific">Flavobacterium pectinovorum</name>
    <dbReference type="NCBI Taxonomy" id="29533"/>
    <lineage>
        <taxon>Bacteria</taxon>
        <taxon>Pseudomonadati</taxon>
        <taxon>Bacteroidota</taxon>
        <taxon>Flavobacteriia</taxon>
        <taxon>Flavobacteriales</taxon>
        <taxon>Flavobacteriaceae</taxon>
        <taxon>Flavobacterium</taxon>
    </lineage>
</organism>
<gene>
    <name evidence="2" type="ORF">EAH81_00995</name>
</gene>
<comment type="caution">
    <text evidence="2">The sequence shown here is derived from an EMBL/GenBank/DDBJ whole genome shotgun (WGS) entry which is preliminary data.</text>
</comment>
<dbReference type="Gene3D" id="3.30.1150.10">
    <property type="match status" value="1"/>
</dbReference>
<evidence type="ECO:0000256" key="1">
    <source>
        <dbReference type="SAM" id="SignalP"/>
    </source>
</evidence>
<feature type="chain" id="PRO_5021475820" description="TonB C-terminal domain-containing protein" evidence="1">
    <location>
        <begin position="22"/>
        <end position="676"/>
    </location>
</feature>
<name>A0A502F6A3_9FLAO</name>
<feature type="signal peptide" evidence="1">
    <location>
        <begin position="1"/>
        <end position="21"/>
    </location>
</feature>
<dbReference type="Pfam" id="PF13644">
    <property type="entry name" value="DKNYY"/>
    <property type="match status" value="1"/>
</dbReference>
<proteinExistence type="predicted"/>
<evidence type="ECO:0008006" key="4">
    <source>
        <dbReference type="Google" id="ProtNLM"/>
    </source>
</evidence>
<accession>A0A502F6A3</accession>
<sequence length="676" mass="78681">MKKKFLILFSFILIASCQNTSNPALVDPALKVEYPNLYDVPVYIINKDYVLYEDRYTHNIIYPDLATFGTRKEDEYAFAFDKNGIYVKGEFIKIDTTGFIVLGNNKAMDFLWKTKTKVFKNSTELKGVDAATFEPNRSQTFNTREDTQYYKDKNFIYYFDKKIEGSDGATANTYPNDFCHDKNYIYSGGEIAIYNKEPYQYVNYHFSKTKKYVFYRGATFPNMNTDSLTGLSGNYAKYGNSVYYEDRITPMQLKKNAKIKIWEVFFHDDYITDGTDIFYQGIKLNGKYDIASFGFFISLPCFYDKNGIYERKFDKDLKKDVIEKLPFKYTEKVSTANTFENKYTGILFYKNQAYDSRKEKFYDDVSKELIELAKKKKIDSDNLEGSPKVEIDYNFYKKDDRIYYADKRTGFDANSFTLMDKSHQYYKDKDVVIYCDRFDKIQKMKDVDVSSAKIFNSFLVDKNYLYCKNVKIIKSAGIELLAIFAGYRGGFCGNDPTPVSDFYLFKNKEGFWLVKISDEISYRFLGKVFDRNWDPAFRVIELHKKYGNVRDQFPQKQVVEIENELPANEIYSTSAVEVLPKYSGGIQKMYAFLKKNYVIPKAALEDDGTVSGVFASFVIEKDGTLSDIKVLHDYGYGSGKEMERVLKLLPNWEPAMIKGKVVRCKYSIPFYASNSN</sequence>
<dbReference type="OrthoDB" id="1150213at2"/>
<dbReference type="Proteomes" id="UP000319700">
    <property type="component" value="Unassembled WGS sequence"/>
</dbReference>
<keyword evidence="1" id="KW-0732">Signal</keyword>
<dbReference type="EMBL" id="RCZH01000001">
    <property type="protein sequence ID" value="TPG45212.1"/>
    <property type="molecule type" value="Genomic_DNA"/>
</dbReference>
<keyword evidence="3" id="KW-1185">Reference proteome</keyword>
<dbReference type="AlphaFoldDB" id="A0A502F6A3"/>
<evidence type="ECO:0000313" key="2">
    <source>
        <dbReference type="EMBL" id="TPG45212.1"/>
    </source>
</evidence>
<dbReference type="SUPFAM" id="SSF74653">
    <property type="entry name" value="TolA/TonB C-terminal domain"/>
    <property type="match status" value="1"/>
</dbReference>
<evidence type="ECO:0000313" key="3">
    <source>
        <dbReference type="Proteomes" id="UP000319700"/>
    </source>
</evidence>
<reference evidence="2 3" key="1">
    <citation type="journal article" date="2019" name="Environ. Microbiol.">
        <title>Species interactions and distinct microbial communities in high Arctic permafrost affected cryosols are associated with the CH4 and CO2 gas fluxes.</title>
        <authorList>
            <person name="Altshuler I."/>
            <person name="Hamel J."/>
            <person name="Turney S."/>
            <person name="Magnuson E."/>
            <person name="Levesque R."/>
            <person name="Greer C."/>
            <person name="Whyte L.G."/>
        </authorList>
    </citation>
    <scope>NUCLEOTIDE SEQUENCE [LARGE SCALE GENOMIC DNA]</scope>
    <source>
        <strain evidence="2 3">42</strain>
    </source>
</reference>
<dbReference type="PROSITE" id="PS51257">
    <property type="entry name" value="PROKAR_LIPOPROTEIN"/>
    <property type="match status" value="1"/>
</dbReference>